<proteinExistence type="predicted"/>
<dbReference type="EMBL" id="MU827519">
    <property type="protein sequence ID" value="KAJ7348195.1"/>
    <property type="molecule type" value="Genomic_DNA"/>
</dbReference>
<reference evidence="1" key="1">
    <citation type="submission" date="2023-01" db="EMBL/GenBank/DDBJ databases">
        <title>Genome assembly of the deep-sea coral Lophelia pertusa.</title>
        <authorList>
            <person name="Herrera S."/>
            <person name="Cordes E."/>
        </authorList>
    </citation>
    <scope>NUCLEOTIDE SEQUENCE</scope>
    <source>
        <strain evidence="1">USNM1676648</strain>
        <tissue evidence="1">Polyp</tissue>
    </source>
</reference>
<sequence>MSAAQYLHRRETGVPCVTLSLAYSKVYKQLQNPFVLILDNADDVLESGDAKLKDDVLKFIEDILAQCNHIKLLLTTRESLNYLSLKLPIHLERVGVLDEVASGNLVKSLFPDVLDDDCSSIVKACGQVPLAMRLMCSIVTEDHVSVDELLEELKISPLVERKSIISSLTDGLTDDKLYRKAVEVLSKAELFLFSLLPDEELLFKTIYDTALNEAQKRKNVADERKLLTSKSFIHWGWFSSDGQTWDHSLQAGYTDAADCPAKLLCYHGIHQIFCGETGRGHVVLLKVQWIV</sequence>
<evidence type="ECO:0000313" key="1">
    <source>
        <dbReference type="EMBL" id="KAJ7348195.1"/>
    </source>
</evidence>
<dbReference type="Proteomes" id="UP001163046">
    <property type="component" value="Unassembled WGS sequence"/>
</dbReference>
<dbReference type="SUPFAM" id="SSF52540">
    <property type="entry name" value="P-loop containing nucleoside triphosphate hydrolases"/>
    <property type="match status" value="1"/>
</dbReference>
<name>A0A9X0CHF9_9CNID</name>
<dbReference type="InterPro" id="IPR027417">
    <property type="entry name" value="P-loop_NTPase"/>
</dbReference>
<gene>
    <name evidence="1" type="ORF">OS493_039617</name>
</gene>
<dbReference type="AlphaFoldDB" id="A0A9X0CHF9"/>
<evidence type="ECO:0000313" key="2">
    <source>
        <dbReference type="Proteomes" id="UP001163046"/>
    </source>
</evidence>
<keyword evidence="2" id="KW-1185">Reference proteome</keyword>
<protein>
    <recommendedName>
        <fullName evidence="3">NACHT domain-containing protein</fullName>
    </recommendedName>
</protein>
<evidence type="ECO:0008006" key="3">
    <source>
        <dbReference type="Google" id="ProtNLM"/>
    </source>
</evidence>
<accession>A0A9X0CHF9</accession>
<organism evidence="1 2">
    <name type="scientific">Desmophyllum pertusum</name>
    <dbReference type="NCBI Taxonomy" id="174260"/>
    <lineage>
        <taxon>Eukaryota</taxon>
        <taxon>Metazoa</taxon>
        <taxon>Cnidaria</taxon>
        <taxon>Anthozoa</taxon>
        <taxon>Hexacorallia</taxon>
        <taxon>Scleractinia</taxon>
        <taxon>Caryophylliina</taxon>
        <taxon>Caryophylliidae</taxon>
        <taxon>Desmophyllum</taxon>
    </lineage>
</organism>
<comment type="caution">
    <text evidence="1">The sequence shown here is derived from an EMBL/GenBank/DDBJ whole genome shotgun (WGS) entry which is preliminary data.</text>
</comment>